<keyword evidence="4" id="KW-0150">Chloroplast</keyword>
<dbReference type="SMART" id="SM00949">
    <property type="entry name" value="PAZ"/>
    <property type="match status" value="1"/>
</dbReference>
<dbReference type="PROSITE" id="PS51192">
    <property type="entry name" value="HELICASE_ATP_BIND_1"/>
    <property type="match status" value="1"/>
</dbReference>
<dbReference type="Pfam" id="PF03368">
    <property type="entry name" value="Dicer_dimer"/>
    <property type="match status" value="1"/>
</dbReference>
<dbReference type="Proteomes" id="UP000825935">
    <property type="component" value="Chromosome 14"/>
</dbReference>
<evidence type="ECO:0000259" key="20">
    <source>
        <dbReference type="PROSITE" id="PS50137"/>
    </source>
</evidence>
<keyword evidence="9" id="KW-0255">Endonuclease</keyword>
<dbReference type="SUPFAM" id="SSF69065">
    <property type="entry name" value="RNase III domain-like"/>
    <property type="match status" value="2"/>
</dbReference>
<dbReference type="InterPro" id="IPR003100">
    <property type="entry name" value="PAZ_dom"/>
</dbReference>
<evidence type="ECO:0000256" key="3">
    <source>
        <dbReference type="ARBA" id="ARBA00004123"/>
    </source>
</evidence>
<evidence type="ECO:0000256" key="5">
    <source>
        <dbReference type="ARBA" id="ARBA00022722"/>
    </source>
</evidence>
<dbReference type="CDD" id="cd00593">
    <property type="entry name" value="RIBOc"/>
    <property type="match status" value="2"/>
</dbReference>
<dbReference type="Gene3D" id="2.170.260.10">
    <property type="entry name" value="paz domain"/>
    <property type="match status" value="1"/>
</dbReference>
<evidence type="ECO:0000259" key="21">
    <source>
        <dbReference type="PROSITE" id="PS50142"/>
    </source>
</evidence>
<dbReference type="SUPFAM" id="SSF101690">
    <property type="entry name" value="PAZ domain"/>
    <property type="match status" value="1"/>
</dbReference>
<dbReference type="SMART" id="SM00490">
    <property type="entry name" value="HELICc"/>
    <property type="match status" value="1"/>
</dbReference>
<feature type="domain" description="RNase III" evidence="21">
    <location>
        <begin position="1269"/>
        <end position="1424"/>
    </location>
</feature>
<dbReference type="GO" id="GO:0046872">
    <property type="term" value="F:metal ion binding"/>
    <property type="evidence" value="ECO:0007669"/>
    <property type="project" value="UniProtKB-KW"/>
</dbReference>
<evidence type="ECO:0000256" key="13">
    <source>
        <dbReference type="ARBA" id="ARBA00022842"/>
    </source>
</evidence>
<proteinExistence type="inferred from homology"/>
<dbReference type="FunFam" id="3.40.50.300:FF:000420">
    <property type="entry name" value="Endoribonuclease dicer-like 1"/>
    <property type="match status" value="1"/>
</dbReference>
<feature type="domain" description="RNase III" evidence="21">
    <location>
        <begin position="1053"/>
        <end position="1224"/>
    </location>
</feature>
<dbReference type="InterPro" id="IPR036085">
    <property type="entry name" value="PAZ_dom_sf"/>
</dbReference>
<comment type="similarity">
    <text evidence="18 19">Belongs to the helicase family. Dicer subfamily.</text>
</comment>
<dbReference type="InterPro" id="IPR038248">
    <property type="entry name" value="Dicer_dimer_sf"/>
</dbReference>
<keyword evidence="27" id="KW-1185">Reference proteome</keyword>
<dbReference type="InterPro" id="IPR001650">
    <property type="entry name" value="Helicase_C-like"/>
</dbReference>
<evidence type="ECO:0000256" key="12">
    <source>
        <dbReference type="ARBA" id="ARBA00022840"/>
    </source>
</evidence>
<dbReference type="GO" id="GO:0004525">
    <property type="term" value="F:ribonuclease III activity"/>
    <property type="evidence" value="ECO:0007669"/>
    <property type="project" value="InterPro"/>
</dbReference>
<dbReference type="CDD" id="cd18034">
    <property type="entry name" value="DEXHc_dicer"/>
    <property type="match status" value="1"/>
</dbReference>
<evidence type="ECO:0000256" key="16">
    <source>
        <dbReference type="ARBA" id="ARBA00023211"/>
    </source>
</evidence>
<dbReference type="InterPro" id="IPR011545">
    <property type="entry name" value="DEAD/DEAH_box_helicase_dom"/>
</dbReference>
<keyword evidence="17" id="KW-0539">Nucleus</keyword>
<dbReference type="InterPro" id="IPR000999">
    <property type="entry name" value="RNase_III_dom"/>
</dbReference>
<feature type="domain" description="Helicase C-terminal" evidence="24">
    <location>
        <begin position="426"/>
        <end position="581"/>
    </location>
</feature>
<dbReference type="Pfam" id="PF00271">
    <property type="entry name" value="Helicase_C"/>
    <property type="match status" value="1"/>
</dbReference>
<dbReference type="InterPro" id="IPR005034">
    <property type="entry name" value="Dicer_dimerisation"/>
</dbReference>
<dbReference type="PROSITE" id="PS50137">
    <property type="entry name" value="DS_RBD"/>
    <property type="match status" value="1"/>
</dbReference>
<protein>
    <recommendedName>
        <fullName evidence="28">Dicer-like 3</fullName>
    </recommendedName>
</protein>
<name>A0A8T2T9Y2_CERRI</name>
<dbReference type="InterPro" id="IPR014720">
    <property type="entry name" value="dsRBD_dom"/>
</dbReference>
<dbReference type="EMBL" id="CM035419">
    <property type="protein sequence ID" value="KAH7414674.1"/>
    <property type="molecule type" value="Genomic_DNA"/>
</dbReference>
<keyword evidence="15" id="KW-0943">RNA-mediated gene silencing</keyword>
<reference evidence="26" key="1">
    <citation type="submission" date="2021-08" db="EMBL/GenBank/DDBJ databases">
        <title>WGS assembly of Ceratopteris richardii.</title>
        <authorList>
            <person name="Marchant D.B."/>
            <person name="Chen G."/>
            <person name="Jenkins J."/>
            <person name="Shu S."/>
            <person name="Leebens-Mack J."/>
            <person name="Grimwood J."/>
            <person name="Schmutz J."/>
            <person name="Soltis P."/>
            <person name="Soltis D."/>
            <person name="Chen Z.-H."/>
        </authorList>
    </citation>
    <scope>NUCLEOTIDE SEQUENCE</scope>
    <source>
        <strain evidence="26">Whitten #5841</strain>
        <tissue evidence="26">Leaf</tissue>
    </source>
</reference>
<dbReference type="GO" id="GO:0003723">
    <property type="term" value="F:RNA binding"/>
    <property type="evidence" value="ECO:0007669"/>
    <property type="project" value="UniProtKB-UniRule"/>
</dbReference>
<evidence type="ECO:0000259" key="22">
    <source>
        <dbReference type="PROSITE" id="PS50821"/>
    </source>
</evidence>
<dbReference type="SMART" id="SM00358">
    <property type="entry name" value="DSRM"/>
    <property type="match status" value="2"/>
</dbReference>
<evidence type="ECO:0000313" key="27">
    <source>
        <dbReference type="Proteomes" id="UP000825935"/>
    </source>
</evidence>
<dbReference type="Pfam" id="PF00270">
    <property type="entry name" value="DEAD"/>
    <property type="match status" value="1"/>
</dbReference>
<comment type="caution">
    <text evidence="26">The sequence shown here is derived from an EMBL/GenBank/DDBJ whole genome shotgun (WGS) entry which is preliminary data.</text>
</comment>
<dbReference type="Gene3D" id="3.30.160.20">
    <property type="match status" value="2"/>
</dbReference>
<gene>
    <name evidence="26" type="ORF">KP509_14G005300</name>
</gene>
<sequence>MNIDTEIVEGLPLALSKKRFHDHDPLIVKCTSKKAKLEFLKSSAKNENAPEEKEIEEGIADAVPCESQIVHARRYQLTILAKALEENTIVYLETGCGKTLISILLIKEMASATNDKSEKFKAIFMAPTVCLVMQQTSVLKINTDLQVDCYHGEKGEDKWSPVMWRSQMELNDVLVMTPMVLLDALRHGFLKLSSFKLLIFDECHRAQKKHPYAKIMREYYHSSMMMSAKPRIFGMTASPVTCKGLTSTEDSAKQIQQLELLLDAKVFTLENSEELEHYVPRPKEGKIFFLPPSHSFQHTLGQLKSILDKYERNYAAAVVNCDGYKDMEETYKKLWKKIRKQNASLLHSLEELGLLCAYVLASGLLKLMKEDVEWEQMNDERLKCSKKSFLQEAVEVLGASLHVTDLQIDSIQDCAQAVSRGFLTPKVFQLVNCLCNYRSTGNLRCIVFVERVSTAMVLSRILSKIGCLSFVKCNFLSGTTNHSDVMARKLQRNTLSEFHSGNLNVLVATDVAEEGLDVQQCSCVIRFDPPKTVRSLIQSRGRARMPNSDYIVFLEKDNEQQCGQFLALKQSEESMKDQALRRTYYSILPGSVQTESMEIFQVESTGASVSIDSSISLITRFCSNLPGDKFYKPHPEFVHDIVDGDDTSCICKLILPRNGPFHELIGPPRRSRTLAKQSVCLEACKLLHSMGQLTDHLIPVIDVEKPEEEEVMNISGKNIAGAGTNKRKELHGSVKTDALCGTWINSKEDIVLHSYILCFKFCQKEDDVYVDLVLLLGAPVDDDVANTEFPIHLSHGRKAIAKFFDAGEYLLTADQLEDAKAYHQLIFNGMSGKPSAMKSIKPSAANKIWDSSQVYLVLPLISGKPTEEMEEVPIDWKAVRNAAQSARLSSQLMSSQHSTDVHTYNAGLRMAYGSKIPSELVDMAVLTIHTGRLYSVVEVLDEVNACCPMEGTENHTYTSYFHYFAEKYNRVLTYPQQPLLRVKQSHRIHNLLRVDEATEKISKKKNNGFKGRTSILVELPPELCIYTGISAAVVRTLYLFPSVFHRFNALILAAQLRSSIAREIPQCSSVHGTLIMQALTTLRCLEGFSFEALELLGDSFLKYAVSRYLYLVYDRKHEGQLSNRRARLICNKTLHQLAVARLIPAYIRDEPFQPEYWKAPGMLSVKSAACKCNLENSTILGDSDDSGDQESGFVVRIGKTCSKGHRWMCSKTISDAVEALIGAFVSCGDSGPALGFMKWIGMEIDFDLALYEAARNRKVHPKLLNSINIVGIESQLDYVFLNKALLVEALTHASKEDPHDSYESVGGGCYQRLEFLGDAVLDFLITRHLFLTHPGLSPGVLSDLRSAAVNNECFARSAVKHKLQRYLRHGSGELLSQITSFVEAVEASDREDQEQSFGWEGAQGPKVLGDLVESIAGAILVDSGFDLDRVWTVMLRILSPLVTPSTLPIHPIRELHELCQSKGLSFIWKKTSCTAGQESIATIEIGVGNEVISESAKAPVKKTARKNAAQRIIIALGQRGIHHPRNERAAYDSNSMPLETCLVSEKQRFDGDTAAMNLSPVKKSPLANRECNSLDSRQAQVMSIAALEESNQLRSSDTDVIMRLVDDLEDQRSYFKADELPLESASQFADDLETSTDLKMSATLESRSEDETTSACCNDSFYIGKPLIENLTSTSYPEKLIKNLGDNILLRAKRKGECSDGIAEILVQRMVKGCGRATLNEFCIKRRWNGPKYTLIAQQDCRIREFIFKAEVCGPYGVFKGTSDPLPRKDHAKDDAAIKVLLAIKQSVNP</sequence>
<evidence type="ECO:0000256" key="17">
    <source>
        <dbReference type="ARBA" id="ARBA00023242"/>
    </source>
</evidence>
<dbReference type="SUPFAM" id="SSF54768">
    <property type="entry name" value="dsRNA-binding domain-like"/>
    <property type="match status" value="2"/>
</dbReference>
<keyword evidence="5" id="KW-0540">Nuclease</keyword>
<evidence type="ECO:0000259" key="24">
    <source>
        <dbReference type="PROSITE" id="PS51194"/>
    </source>
</evidence>
<dbReference type="GO" id="GO:0004386">
    <property type="term" value="F:helicase activity"/>
    <property type="evidence" value="ECO:0007669"/>
    <property type="project" value="UniProtKB-KW"/>
</dbReference>
<evidence type="ECO:0000256" key="11">
    <source>
        <dbReference type="ARBA" id="ARBA00022806"/>
    </source>
</evidence>
<evidence type="ECO:0000256" key="15">
    <source>
        <dbReference type="ARBA" id="ARBA00023158"/>
    </source>
</evidence>
<dbReference type="SUPFAM" id="SSF52540">
    <property type="entry name" value="P-loop containing nucleoside triphosphate hydrolases"/>
    <property type="match status" value="1"/>
</dbReference>
<dbReference type="InterPro" id="IPR027417">
    <property type="entry name" value="P-loop_NTPase"/>
</dbReference>
<keyword evidence="16" id="KW-0464">Manganese</keyword>
<keyword evidence="4" id="KW-0934">Plastid</keyword>
<dbReference type="Pfam" id="PF00636">
    <property type="entry name" value="Ribonuclease_3"/>
    <property type="match status" value="2"/>
</dbReference>
<dbReference type="InterPro" id="IPR014001">
    <property type="entry name" value="Helicase_ATP-bd"/>
</dbReference>
<dbReference type="PROSITE" id="PS51327">
    <property type="entry name" value="DICER_DSRBF"/>
    <property type="match status" value="1"/>
</dbReference>
<evidence type="ECO:0008006" key="28">
    <source>
        <dbReference type="Google" id="ProtNLM"/>
    </source>
</evidence>
<evidence type="ECO:0000256" key="7">
    <source>
        <dbReference type="ARBA" id="ARBA00022737"/>
    </source>
</evidence>
<keyword evidence="10" id="KW-0378">Hydrolase</keyword>
<dbReference type="FunFam" id="3.30.160.380:FF:000001">
    <property type="entry name" value="Endoribonuclease dicer-like 1"/>
    <property type="match status" value="1"/>
</dbReference>
<dbReference type="InterPro" id="IPR036389">
    <property type="entry name" value="RNase_III_sf"/>
</dbReference>
<dbReference type="Pfam" id="PF02170">
    <property type="entry name" value="PAZ"/>
    <property type="match status" value="1"/>
</dbReference>
<dbReference type="FunFam" id="3.40.50.300:FF:000705">
    <property type="entry name" value="Endoribonuclease dicer-like protein"/>
    <property type="match status" value="1"/>
</dbReference>
<evidence type="ECO:0000256" key="2">
    <source>
        <dbReference type="ARBA" id="ARBA00001946"/>
    </source>
</evidence>
<dbReference type="PROSITE" id="PS50821">
    <property type="entry name" value="PAZ"/>
    <property type="match status" value="1"/>
</dbReference>
<dbReference type="SMART" id="SM00535">
    <property type="entry name" value="RIBOc"/>
    <property type="match status" value="2"/>
</dbReference>
<evidence type="ECO:0000256" key="19">
    <source>
        <dbReference type="PROSITE-ProRule" id="PRU00657"/>
    </source>
</evidence>
<evidence type="ECO:0000256" key="8">
    <source>
        <dbReference type="ARBA" id="ARBA00022741"/>
    </source>
</evidence>
<evidence type="ECO:0000256" key="1">
    <source>
        <dbReference type="ARBA" id="ARBA00001936"/>
    </source>
</evidence>
<dbReference type="PROSITE" id="PS51194">
    <property type="entry name" value="HELICASE_CTER"/>
    <property type="match status" value="1"/>
</dbReference>
<keyword evidence="13" id="KW-0460">Magnesium</keyword>
<keyword evidence="6" id="KW-0479">Metal-binding</keyword>
<evidence type="ECO:0000259" key="25">
    <source>
        <dbReference type="PROSITE" id="PS51327"/>
    </source>
</evidence>
<dbReference type="PROSITE" id="PS50142">
    <property type="entry name" value="RNASE_3_2"/>
    <property type="match status" value="2"/>
</dbReference>
<evidence type="ECO:0000256" key="14">
    <source>
        <dbReference type="ARBA" id="ARBA00022884"/>
    </source>
</evidence>
<keyword evidence="7" id="KW-0677">Repeat</keyword>
<dbReference type="GO" id="GO:0005524">
    <property type="term" value="F:ATP binding"/>
    <property type="evidence" value="ECO:0007669"/>
    <property type="project" value="UniProtKB-KW"/>
</dbReference>
<evidence type="ECO:0000259" key="23">
    <source>
        <dbReference type="PROSITE" id="PS51192"/>
    </source>
</evidence>
<keyword evidence="8" id="KW-0547">Nucleotide-binding</keyword>
<evidence type="ECO:0000256" key="10">
    <source>
        <dbReference type="ARBA" id="ARBA00022801"/>
    </source>
</evidence>
<feature type="domain" description="PAZ" evidence="22">
    <location>
        <begin position="899"/>
        <end position="1028"/>
    </location>
</feature>
<feature type="domain" description="DRBM" evidence="20">
    <location>
        <begin position="1450"/>
        <end position="1518"/>
    </location>
</feature>
<dbReference type="Gene3D" id="3.40.50.300">
    <property type="entry name" value="P-loop containing nucleotide triphosphate hydrolases"/>
    <property type="match status" value="2"/>
</dbReference>
<evidence type="ECO:0000256" key="4">
    <source>
        <dbReference type="ARBA" id="ARBA00022528"/>
    </source>
</evidence>
<dbReference type="PROSITE" id="PS00517">
    <property type="entry name" value="RNASE_3_1"/>
    <property type="match status" value="1"/>
</dbReference>
<dbReference type="FunFam" id="1.10.1520.10:FF:000004">
    <property type="entry name" value="Endoribonuclease dicer-like 1"/>
    <property type="match status" value="1"/>
</dbReference>
<evidence type="ECO:0000256" key="6">
    <source>
        <dbReference type="ARBA" id="ARBA00022723"/>
    </source>
</evidence>
<evidence type="ECO:0000256" key="9">
    <source>
        <dbReference type="ARBA" id="ARBA00022759"/>
    </source>
</evidence>
<dbReference type="OrthoDB" id="6513042at2759"/>
<dbReference type="GO" id="GO:0005634">
    <property type="term" value="C:nucleus"/>
    <property type="evidence" value="ECO:0007669"/>
    <property type="project" value="UniProtKB-SubCell"/>
</dbReference>
<keyword evidence="14 19" id="KW-0694">RNA-binding</keyword>
<comment type="cofactor">
    <cofactor evidence="1">
        <name>Mn(2+)</name>
        <dbReference type="ChEBI" id="CHEBI:29035"/>
    </cofactor>
</comment>
<keyword evidence="12" id="KW-0067">ATP-binding</keyword>
<keyword evidence="11" id="KW-0347">Helicase</keyword>
<dbReference type="PANTHER" id="PTHR14950">
    <property type="entry name" value="DICER-RELATED"/>
    <property type="match status" value="1"/>
</dbReference>
<evidence type="ECO:0000256" key="18">
    <source>
        <dbReference type="ARBA" id="ARBA00035116"/>
    </source>
</evidence>
<dbReference type="GO" id="GO:0010267">
    <property type="term" value="P:ta-siRNA processing"/>
    <property type="evidence" value="ECO:0007669"/>
    <property type="project" value="UniProtKB-ARBA"/>
</dbReference>
<dbReference type="Gene3D" id="1.10.1520.10">
    <property type="entry name" value="Ribonuclease III domain"/>
    <property type="match status" value="2"/>
</dbReference>
<dbReference type="GO" id="GO:0005737">
    <property type="term" value="C:cytoplasm"/>
    <property type="evidence" value="ECO:0007669"/>
    <property type="project" value="TreeGrafter"/>
</dbReference>
<comment type="subcellular location">
    <subcellularLocation>
        <location evidence="3">Nucleus</location>
    </subcellularLocation>
</comment>
<accession>A0A8T2T9Y2</accession>
<feature type="domain" description="Dicer dsRNA-binding fold" evidence="25">
    <location>
        <begin position="614"/>
        <end position="707"/>
    </location>
</feature>
<dbReference type="PANTHER" id="PTHR14950:SF46">
    <property type="entry name" value="ENDORIBONUCLEASE DICER HOMOLOG 3"/>
    <property type="match status" value="1"/>
</dbReference>
<organism evidence="26 27">
    <name type="scientific">Ceratopteris richardii</name>
    <name type="common">Triangle waterfern</name>
    <dbReference type="NCBI Taxonomy" id="49495"/>
    <lineage>
        <taxon>Eukaryota</taxon>
        <taxon>Viridiplantae</taxon>
        <taxon>Streptophyta</taxon>
        <taxon>Embryophyta</taxon>
        <taxon>Tracheophyta</taxon>
        <taxon>Polypodiopsida</taxon>
        <taxon>Polypodiidae</taxon>
        <taxon>Polypodiales</taxon>
        <taxon>Pteridineae</taxon>
        <taxon>Pteridaceae</taxon>
        <taxon>Parkerioideae</taxon>
        <taxon>Ceratopteris</taxon>
    </lineage>
</organism>
<dbReference type="OMA" id="GARQFSC"/>
<dbReference type="CDD" id="cd18802">
    <property type="entry name" value="SF2_C_dicer"/>
    <property type="match status" value="1"/>
</dbReference>
<dbReference type="SMART" id="SM00487">
    <property type="entry name" value="DEXDc"/>
    <property type="match status" value="1"/>
</dbReference>
<comment type="cofactor">
    <cofactor evidence="2">
        <name>Mg(2+)</name>
        <dbReference type="ChEBI" id="CHEBI:18420"/>
    </cofactor>
</comment>
<dbReference type="Gene3D" id="3.30.160.380">
    <property type="entry name" value="Dicer dimerisation domain"/>
    <property type="match status" value="1"/>
</dbReference>
<evidence type="ECO:0000313" key="26">
    <source>
        <dbReference type="EMBL" id="KAH7414674.1"/>
    </source>
</evidence>
<feature type="domain" description="Helicase ATP-binding" evidence="23">
    <location>
        <begin position="79"/>
        <end position="239"/>
    </location>
</feature>